<dbReference type="EMBL" id="BAAAZR010000001">
    <property type="protein sequence ID" value="GAA3791411.1"/>
    <property type="molecule type" value="Genomic_DNA"/>
</dbReference>
<dbReference type="InterPro" id="IPR012878">
    <property type="entry name" value="Beta-AFase-like_GH127_cat"/>
</dbReference>
<dbReference type="RefSeq" id="WP_344934275.1">
    <property type="nucleotide sequence ID" value="NZ_BAAAZR010000001.1"/>
</dbReference>
<sequence>MPESPALSRRAILRAGAAGLALAGTAGAGLSGVSTLSTAAAARADVGVSVFPFPLNAVRLLSGPFAANTARTHGYLSFLDADRLLHTFRLNVGLGSSATACGGWESPSTELRGHSTGHVLSALSQAYLATGTASFKAKSDHLVAELAKCQARATAAGFNAGYLSAFPESFIDRVEARQAVWAPYYTLHKIMAGLLDAHLLTGNAQALTVLLGMASWVKLRNDRLSYTQRQNMLDTEFGGMNEVLTNLYQLTGDAGHLVTAQYFDHAEIFDPLAAGTDALNNYHANTQIPKAIGAIREYHATGNTRYRDIATAFWDIVTRHHSYAIGGNSNGEYFKGPDRIASELSDTTCECCNSYNMLKLSRQLFFTDPSRADRMDFYERALYNHILASQDPASAHGFQCYYVPMRAGGIKTYSNDYNSFSCCHGTGMESNTKYGESIYFHSGDTLYVNLFIASVLTWSARGLTIRQDTTFPEAASTRLTITGSSTATIKIRIPAWTTGAQIRVNGTPREISLTPGTYATLTGTWNNGDVIDVSLPMPLVREPAPDSAAVQAVMVGPIVLAGGYGSTNLSSLPTLNPATLAATTTPLRYTATAGTGPVTLRPFYQMHGERYTVYWNVPSAPLPAFVAHYGFDETTGTTAADATGNGRTATLVGGATWTTGRTGNAVDLSGDAQYVSLPTGILAGATAFSIALWVRLDTITAWSRVFDLGTGPTANLFLTPRSGTGTTRFAITTGGSGSEQRIESPTALTAGTWTHLAVTGTGNLGVLYVNGAEVARNGAMTLRPADLGVTTQNWIGRSQYSGDPYLDGAIDSLRLYTRPLTAPEISTLHTTGL</sequence>
<accession>A0ABP7HFB4</accession>
<feature type="domain" description="Non-reducing end beta-L-arabinofuranosidase-like GH127 catalytic" evidence="1">
    <location>
        <begin position="57"/>
        <end position="436"/>
    </location>
</feature>
<proteinExistence type="predicted"/>
<evidence type="ECO:0000259" key="2">
    <source>
        <dbReference type="Pfam" id="PF20736"/>
    </source>
</evidence>
<dbReference type="InterPro" id="IPR008928">
    <property type="entry name" value="6-hairpin_glycosidase_sf"/>
</dbReference>
<dbReference type="PANTHER" id="PTHR31151">
    <property type="entry name" value="PROLINE-TRNA LIGASE (DUF1680)"/>
    <property type="match status" value="1"/>
</dbReference>
<dbReference type="PROSITE" id="PS51318">
    <property type="entry name" value="TAT"/>
    <property type="match status" value="1"/>
</dbReference>
<feature type="domain" description="Non-reducing end beta-L-arabinofuranosidase-like GH127 middle" evidence="2">
    <location>
        <begin position="445"/>
        <end position="537"/>
    </location>
</feature>
<dbReference type="InterPro" id="IPR006311">
    <property type="entry name" value="TAT_signal"/>
</dbReference>
<keyword evidence="3" id="KW-0378">Hydrolase</keyword>
<evidence type="ECO:0000313" key="4">
    <source>
        <dbReference type="Proteomes" id="UP001500888"/>
    </source>
</evidence>
<keyword evidence="4" id="KW-1185">Reference proteome</keyword>
<dbReference type="Pfam" id="PF20736">
    <property type="entry name" value="Glyco_hydro127M"/>
    <property type="match status" value="1"/>
</dbReference>
<protein>
    <submittedName>
        <fullName evidence="3">Glycoside hydrolase family 127 protein</fullName>
    </submittedName>
</protein>
<dbReference type="SUPFAM" id="SSF48208">
    <property type="entry name" value="Six-hairpin glycosidases"/>
    <property type="match status" value="1"/>
</dbReference>
<dbReference type="Pfam" id="PF07944">
    <property type="entry name" value="Beta-AFase-like_GH127_cat"/>
    <property type="match status" value="1"/>
</dbReference>
<dbReference type="GO" id="GO:0016787">
    <property type="term" value="F:hydrolase activity"/>
    <property type="evidence" value="ECO:0007669"/>
    <property type="project" value="UniProtKB-KW"/>
</dbReference>
<dbReference type="SUPFAM" id="SSF49899">
    <property type="entry name" value="Concanavalin A-like lectins/glucanases"/>
    <property type="match status" value="1"/>
</dbReference>
<dbReference type="InterPro" id="IPR013320">
    <property type="entry name" value="ConA-like_dom_sf"/>
</dbReference>
<evidence type="ECO:0000259" key="1">
    <source>
        <dbReference type="Pfam" id="PF07944"/>
    </source>
</evidence>
<dbReference type="Proteomes" id="UP001500888">
    <property type="component" value="Unassembled WGS sequence"/>
</dbReference>
<name>A0ABP7HFB4_9ACTN</name>
<comment type="caution">
    <text evidence="3">The sequence shown here is derived from an EMBL/GenBank/DDBJ whole genome shotgun (WGS) entry which is preliminary data.</text>
</comment>
<organism evidence="3 4">
    <name type="scientific">Sphaerisporangium flaviroseum</name>
    <dbReference type="NCBI Taxonomy" id="509199"/>
    <lineage>
        <taxon>Bacteria</taxon>
        <taxon>Bacillati</taxon>
        <taxon>Actinomycetota</taxon>
        <taxon>Actinomycetes</taxon>
        <taxon>Streptosporangiales</taxon>
        <taxon>Streptosporangiaceae</taxon>
        <taxon>Sphaerisporangium</taxon>
    </lineage>
</organism>
<dbReference type="Pfam" id="PF13385">
    <property type="entry name" value="Laminin_G_3"/>
    <property type="match status" value="1"/>
</dbReference>
<dbReference type="Gene3D" id="2.60.120.200">
    <property type="match status" value="1"/>
</dbReference>
<dbReference type="InterPro" id="IPR049046">
    <property type="entry name" value="Beta-AFase-like_GH127_middle"/>
</dbReference>
<dbReference type="PANTHER" id="PTHR31151:SF0">
    <property type="entry name" value="PROLINE-TRNA LIGASE (DUF1680)"/>
    <property type="match status" value="1"/>
</dbReference>
<reference evidence="4" key="1">
    <citation type="journal article" date="2019" name="Int. J. Syst. Evol. Microbiol.">
        <title>The Global Catalogue of Microorganisms (GCM) 10K type strain sequencing project: providing services to taxonomists for standard genome sequencing and annotation.</title>
        <authorList>
            <consortium name="The Broad Institute Genomics Platform"/>
            <consortium name="The Broad Institute Genome Sequencing Center for Infectious Disease"/>
            <person name="Wu L."/>
            <person name="Ma J."/>
        </authorList>
    </citation>
    <scope>NUCLEOTIDE SEQUENCE [LARGE SCALE GENOMIC DNA]</scope>
    <source>
        <strain evidence="4">JCM 16908</strain>
    </source>
</reference>
<evidence type="ECO:0000313" key="3">
    <source>
        <dbReference type="EMBL" id="GAA3791411.1"/>
    </source>
</evidence>
<gene>
    <name evidence="3" type="ORF">GCM10022226_08000</name>
</gene>